<sequence length="537" mass="61156">MFLIMSADYVSQELRSEFGALPPSFLPLGNRRLFQHQIKCAPRGVPTFLSLPESFMVDEHDQSWLDQHGITVLSVPDGLSLGASLVASLNLTEQPLDTPLQVLFGDTLIDPVPEGTDIIATAKVDDNYDWAVVTEDDDNWLVSSNETPELEKYSVVTGYFNFSSPRLLIRCITQSNWSFLNGLSRYNKAQGLKTVNVGNWLDFGHANTYYHSKSTFTTQRIFNDLTITRRWIEKSGSHCAKIAGEAQWFENLPPMMRQYTPQFLGADTSEKGEDYLTYRLEYLHHTALNELYVFADLPPLIWKKILRQCVIFLKDCQRYPAERDKPYSSIEELLQSKTRSRVTTFCAERGISPEKPYVYSGPGAQECLELTITELIQKSIPYLPAKDPTATLMHGDFCFSNILYDFRTDRIKVIDPRGITTDNQFSIYGDIRYDIAKLSHSVLGLYDWIIAGTHELVVTDNQLLLSIPHFEKVDSIQRLFLKLIEKHFGLTAAEMYAMQIHLFLSMLPLHADQPARQDALLANAFRLYTLLLESTAS</sequence>
<keyword evidence="3" id="KW-1185">Reference proteome</keyword>
<dbReference type="SUPFAM" id="SSF53448">
    <property type="entry name" value="Nucleotide-diphospho-sugar transferases"/>
    <property type="match status" value="1"/>
</dbReference>
<dbReference type="InterPro" id="IPR002575">
    <property type="entry name" value="Aminoglycoside_PTrfase"/>
</dbReference>
<gene>
    <name evidence="2" type="ORF">ACFQQA_14600</name>
</gene>
<protein>
    <submittedName>
        <fullName evidence="2">Phosphotransferase</fullName>
    </submittedName>
</protein>
<comment type="caution">
    <text evidence="2">The sequence shown here is derived from an EMBL/GenBank/DDBJ whole genome shotgun (WGS) entry which is preliminary data.</text>
</comment>
<dbReference type="Pfam" id="PF01636">
    <property type="entry name" value="APH"/>
    <property type="match status" value="1"/>
</dbReference>
<evidence type="ECO:0000259" key="1">
    <source>
        <dbReference type="Pfam" id="PF01636"/>
    </source>
</evidence>
<reference evidence="3" key="1">
    <citation type="journal article" date="2019" name="Int. J. Syst. Evol. Microbiol.">
        <title>The Global Catalogue of Microorganisms (GCM) 10K type strain sequencing project: providing services to taxonomists for standard genome sequencing and annotation.</title>
        <authorList>
            <consortium name="The Broad Institute Genomics Platform"/>
            <consortium name="The Broad Institute Genome Sequencing Center for Infectious Disease"/>
            <person name="Wu L."/>
            <person name="Ma J."/>
        </authorList>
    </citation>
    <scope>NUCLEOTIDE SEQUENCE [LARGE SCALE GENOMIC DNA]</scope>
    <source>
        <strain evidence="3">CCUG 60559</strain>
    </source>
</reference>
<dbReference type="EMBL" id="JBHTBD010000006">
    <property type="protein sequence ID" value="MFC7295954.1"/>
    <property type="molecule type" value="Genomic_DNA"/>
</dbReference>
<name>A0ABW2IXX9_9GAMM</name>
<dbReference type="InterPro" id="IPR029044">
    <property type="entry name" value="Nucleotide-diphossugar_trans"/>
</dbReference>
<dbReference type="InterPro" id="IPR011009">
    <property type="entry name" value="Kinase-like_dom_sf"/>
</dbReference>
<organism evidence="2 3">
    <name type="scientific">Marinobacter aromaticivorans</name>
    <dbReference type="NCBI Taxonomy" id="1494078"/>
    <lineage>
        <taxon>Bacteria</taxon>
        <taxon>Pseudomonadati</taxon>
        <taxon>Pseudomonadota</taxon>
        <taxon>Gammaproteobacteria</taxon>
        <taxon>Pseudomonadales</taxon>
        <taxon>Marinobacteraceae</taxon>
        <taxon>Marinobacter</taxon>
    </lineage>
</organism>
<dbReference type="RefSeq" id="WP_100689282.1">
    <property type="nucleotide sequence ID" value="NZ_JBHTBD010000006.1"/>
</dbReference>
<evidence type="ECO:0000313" key="2">
    <source>
        <dbReference type="EMBL" id="MFC7295954.1"/>
    </source>
</evidence>
<proteinExistence type="predicted"/>
<accession>A0ABW2IXX9</accession>
<dbReference type="SUPFAM" id="SSF56112">
    <property type="entry name" value="Protein kinase-like (PK-like)"/>
    <property type="match status" value="1"/>
</dbReference>
<feature type="domain" description="Aminoglycoside phosphotransferase" evidence="1">
    <location>
        <begin position="240"/>
        <end position="439"/>
    </location>
</feature>
<dbReference type="Proteomes" id="UP001596506">
    <property type="component" value="Unassembled WGS sequence"/>
</dbReference>
<evidence type="ECO:0000313" key="3">
    <source>
        <dbReference type="Proteomes" id="UP001596506"/>
    </source>
</evidence>